<comment type="similarity">
    <text evidence="6">Belongs to the TPP enzyme family. MenD subfamily.</text>
</comment>
<keyword evidence="1 6" id="KW-0808">Transferase</keyword>
<evidence type="ECO:0000256" key="3">
    <source>
        <dbReference type="ARBA" id="ARBA00022842"/>
    </source>
</evidence>
<dbReference type="NCBIfam" id="TIGR00173">
    <property type="entry name" value="menD"/>
    <property type="match status" value="1"/>
</dbReference>
<dbReference type="InterPro" id="IPR012001">
    <property type="entry name" value="Thiamin_PyroP_enz_TPP-bd_dom"/>
</dbReference>
<feature type="domain" description="Thiamine pyrophosphate enzyme TPP-binding" evidence="7">
    <location>
        <begin position="412"/>
        <end position="550"/>
    </location>
</feature>
<evidence type="ECO:0000256" key="6">
    <source>
        <dbReference type="HAMAP-Rule" id="MF_01659"/>
    </source>
</evidence>
<accession>A0A4V6ALA8</accession>
<dbReference type="AlphaFoldDB" id="A0A4V6ALA8"/>
<dbReference type="GO" id="GO:0030976">
    <property type="term" value="F:thiamine pyrophosphate binding"/>
    <property type="evidence" value="ECO:0007669"/>
    <property type="project" value="UniProtKB-UniRule"/>
</dbReference>
<dbReference type="OrthoDB" id="9791859at2"/>
<evidence type="ECO:0000259" key="8">
    <source>
        <dbReference type="Pfam" id="PF02776"/>
    </source>
</evidence>
<dbReference type="PANTHER" id="PTHR42916">
    <property type="entry name" value="2-SUCCINYL-5-ENOLPYRUVYL-6-HYDROXY-3-CYCLOHEXENE-1-CARBOXYLATE SYNTHASE"/>
    <property type="match status" value="1"/>
</dbReference>
<dbReference type="PIRSF" id="PIRSF004983">
    <property type="entry name" value="MenD"/>
    <property type="match status" value="1"/>
</dbReference>
<evidence type="ECO:0000313" key="9">
    <source>
        <dbReference type="EMBL" id="TKS55725.1"/>
    </source>
</evidence>
<sequence>MKYNISSIPSAQTIVELCRKASIKHIVISPGSRNAPLTISFATQPFFNTYSIVDERCAAFFAMGMAQQLQEPTAIVCTSGSAMLNYFPAVAEAFYSQIPLVVISADRPEHLIDVGDGQTIKQPYVFTNHVAYEANLKSDNREDDNTLIQDFNSNQIFNALQTCHQNQLPVHINAPFDEPLYDKIDAQNVDLNAFEFTNKDAFSQVRQMHIESFVEHWNASDRKLVLVGVNHPDDIKIEDLEFLTQDNSVIVMTETTSNLNHERFFYSIDGMIAPIELDDKKENLFDKLQPEIVLTLGGMLVSKKLKAFLRRFKPEFHYHINPYNAYDTFFSDVIHLQYEVKEFFNAIKPQIKAKTSDYFTYWNTIKNSREIQTENYIKNIQYSDFWCYDFIFKNLPKDILLHLGNSSCVRYSNFFDLDTQTQVFCNRGTSGIDGSTSTAIGSSVVQNKSAYLICGDLSFLYDSNALWNDYTSTDFKIIIINNHGGGIFRILPGDKHDDYFHTYFETQHQHTAKHLAKMYGFEYNRVSDKAGLENQLPTFIKSKSKSILEIFTPTELNDKVLLDYFEVLKSSNREI</sequence>
<keyword evidence="3 6" id="KW-0460">Magnesium</keyword>
<dbReference type="InterPro" id="IPR029061">
    <property type="entry name" value="THDP-binding"/>
</dbReference>
<comment type="pathway">
    <text evidence="6">Quinol/quinone metabolism; 1,4-dihydroxy-2-naphthoate biosynthesis; 1,4-dihydroxy-2-naphthoate from chorismate: step 2/7.</text>
</comment>
<dbReference type="EC" id="2.2.1.9" evidence="6"/>
<dbReference type="Gene3D" id="3.40.50.970">
    <property type="match status" value="2"/>
</dbReference>
<evidence type="ECO:0000256" key="2">
    <source>
        <dbReference type="ARBA" id="ARBA00022723"/>
    </source>
</evidence>
<feature type="domain" description="Thiamine pyrophosphate enzyme N-terminal TPP-binding" evidence="8">
    <location>
        <begin position="11"/>
        <end position="118"/>
    </location>
</feature>
<dbReference type="UniPathway" id="UPA01057">
    <property type="reaction ID" value="UER00164"/>
</dbReference>
<dbReference type="CDD" id="cd07037">
    <property type="entry name" value="TPP_PYR_MenD"/>
    <property type="match status" value="1"/>
</dbReference>
<protein>
    <recommendedName>
        <fullName evidence="6">2-succinyl-5-enolpyruvyl-6-hydroxy-3-cyclohexene-1-carboxylate synthase</fullName>
        <shortName evidence="6">SEPHCHC synthase</shortName>
        <ecNumber evidence="6">2.2.1.9</ecNumber>
    </recommendedName>
    <alternativeName>
        <fullName evidence="6">Menaquinone biosynthesis protein MenD</fullName>
    </alternativeName>
</protein>
<dbReference type="Pfam" id="PF02776">
    <property type="entry name" value="TPP_enzyme_N"/>
    <property type="match status" value="1"/>
</dbReference>
<keyword evidence="6" id="KW-0474">Menaquinone biosynthesis</keyword>
<dbReference type="GO" id="GO:0000287">
    <property type="term" value="F:magnesium ion binding"/>
    <property type="evidence" value="ECO:0007669"/>
    <property type="project" value="UniProtKB-UniRule"/>
</dbReference>
<evidence type="ECO:0000256" key="5">
    <source>
        <dbReference type="ARBA" id="ARBA00023211"/>
    </source>
</evidence>
<proteinExistence type="inferred from homology"/>
<comment type="cofactor">
    <cofactor evidence="6">
        <name>Mg(2+)</name>
        <dbReference type="ChEBI" id="CHEBI:18420"/>
    </cofactor>
    <cofactor evidence="6">
        <name>Mn(2+)</name>
        <dbReference type="ChEBI" id="CHEBI:29035"/>
    </cofactor>
</comment>
<dbReference type="CDD" id="cd02009">
    <property type="entry name" value="TPP_SHCHC_synthase"/>
    <property type="match status" value="1"/>
</dbReference>
<comment type="catalytic activity">
    <reaction evidence="6">
        <text>isochorismate + 2-oxoglutarate + H(+) = 5-enolpyruvoyl-6-hydroxy-2-succinyl-cyclohex-3-ene-1-carboxylate + CO2</text>
        <dbReference type="Rhea" id="RHEA:25593"/>
        <dbReference type="ChEBI" id="CHEBI:15378"/>
        <dbReference type="ChEBI" id="CHEBI:16526"/>
        <dbReference type="ChEBI" id="CHEBI:16810"/>
        <dbReference type="ChEBI" id="CHEBI:29780"/>
        <dbReference type="ChEBI" id="CHEBI:58818"/>
        <dbReference type="EC" id="2.2.1.9"/>
    </reaction>
</comment>
<name>A0A4V6ALA8_9FLAO</name>
<dbReference type="GO" id="GO:0009234">
    <property type="term" value="P:menaquinone biosynthetic process"/>
    <property type="evidence" value="ECO:0007669"/>
    <property type="project" value="UniProtKB-UniRule"/>
</dbReference>
<evidence type="ECO:0000259" key="7">
    <source>
        <dbReference type="Pfam" id="PF02775"/>
    </source>
</evidence>
<dbReference type="Gene3D" id="3.40.50.1220">
    <property type="entry name" value="TPP-binding domain"/>
    <property type="match status" value="1"/>
</dbReference>
<dbReference type="GO" id="GO:0070204">
    <property type="term" value="F:2-succinyl-5-enolpyruvyl-6-hydroxy-3-cyclohexene-1-carboxylic-acid synthase activity"/>
    <property type="evidence" value="ECO:0007669"/>
    <property type="project" value="UniProtKB-UniRule"/>
</dbReference>
<dbReference type="InterPro" id="IPR011766">
    <property type="entry name" value="TPP_enzyme_TPP-bd"/>
</dbReference>
<dbReference type="Proteomes" id="UP000306552">
    <property type="component" value="Unassembled WGS sequence"/>
</dbReference>
<evidence type="ECO:0000256" key="1">
    <source>
        <dbReference type="ARBA" id="ARBA00022679"/>
    </source>
</evidence>
<dbReference type="SUPFAM" id="SSF52518">
    <property type="entry name" value="Thiamin diphosphate-binding fold (THDP-binding)"/>
    <property type="match status" value="2"/>
</dbReference>
<evidence type="ECO:0000256" key="4">
    <source>
        <dbReference type="ARBA" id="ARBA00023052"/>
    </source>
</evidence>
<keyword evidence="10" id="KW-1185">Reference proteome</keyword>
<dbReference type="UniPathway" id="UPA00079"/>
<comment type="cofactor">
    <cofactor evidence="6">
        <name>thiamine diphosphate</name>
        <dbReference type="ChEBI" id="CHEBI:58937"/>
    </cofactor>
    <text evidence="6">Binds 1 thiamine pyrophosphate per subunit.</text>
</comment>
<dbReference type="HAMAP" id="MF_01659">
    <property type="entry name" value="MenD"/>
    <property type="match status" value="1"/>
</dbReference>
<comment type="function">
    <text evidence="6">Catalyzes the thiamine diphosphate-dependent decarboxylation of 2-oxoglutarate and the subsequent addition of the resulting succinic semialdehyde-thiamine pyrophosphate anion to isochorismate to yield 2-succinyl-5-enolpyruvyl-6-hydroxy-3-cyclohexene-1-carboxylate (SEPHCHC).</text>
</comment>
<dbReference type="GO" id="GO:0030145">
    <property type="term" value="F:manganese ion binding"/>
    <property type="evidence" value="ECO:0007669"/>
    <property type="project" value="UniProtKB-UniRule"/>
</dbReference>
<keyword evidence="2 6" id="KW-0479">Metal-binding</keyword>
<keyword evidence="5 6" id="KW-0464">Manganese</keyword>
<reference evidence="9 10" key="1">
    <citation type="submission" date="2019-04" db="EMBL/GenBank/DDBJ databases">
        <title>Psychroflexus halotolerans sp. nov., isolated from a marine solar saltern.</title>
        <authorList>
            <person name="Feng X."/>
        </authorList>
    </citation>
    <scope>NUCLEOTIDE SEQUENCE [LARGE SCALE GENOMIC DNA]</scope>
    <source>
        <strain evidence="9 10">WDS2C27</strain>
    </source>
</reference>
<organism evidence="9 10">
    <name type="scientific">Mesohalobacter halotolerans</name>
    <dbReference type="NCBI Taxonomy" id="1883405"/>
    <lineage>
        <taxon>Bacteria</taxon>
        <taxon>Pseudomonadati</taxon>
        <taxon>Bacteroidota</taxon>
        <taxon>Flavobacteriia</taxon>
        <taxon>Flavobacteriales</taxon>
        <taxon>Flavobacteriaceae</taxon>
        <taxon>Mesohalobacter</taxon>
    </lineage>
</organism>
<dbReference type="EMBL" id="SWMU01000004">
    <property type="protein sequence ID" value="TKS55725.1"/>
    <property type="molecule type" value="Genomic_DNA"/>
</dbReference>
<comment type="caution">
    <text evidence="9">The sequence shown here is derived from an EMBL/GenBank/DDBJ whole genome shotgun (WGS) entry which is preliminary data.</text>
</comment>
<gene>
    <name evidence="6 9" type="primary">menD</name>
    <name evidence="9" type="ORF">FCN74_10495</name>
</gene>
<dbReference type="RefSeq" id="WP_138932553.1">
    <property type="nucleotide sequence ID" value="NZ_SWMU01000004.1"/>
</dbReference>
<comment type="subunit">
    <text evidence="6">Homodimer.</text>
</comment>
<dbReference type="PANTHER" id="PTHR42916:SF1">
    <property type="entry name" value="PROTEIN PHYLLO, CHLOROPLASTIC"/>
    <property type="match status" value="1"/>
</dbReference>
<dbReference type="Pfam" id="PF02775">
    <property type="entry name" value="TPP_enzyme_C"/>
    <property type="match status" value="1"/>
</dbReference>
<comment type="pathway">
    <text evidence="6">Quinol/quinone metabolism; menaquinone biosynthesis.</text>
</comment>
<evidence type="ECO:0000313" key="10">
    <source>
        <dbReference type="Proteomes" id="UP000306552"/>
    </source>
</evidence>
<keyword evidence="4 6" id="KW-0786">Thiamine pyrophosphate</keyword>
<dbReference type="InterPro" id="IPR004433">
    <property type="entry name" value="MenaQ_synth_MenD"/>
</dbReference>